<keyword evidence="4" id="KW-1185">Reference proteome</keyword>
<feature type="region of interest" description="Disordered" evidence="1">
    <location>
        <begin position="376"/>
        <end position="395"/>
    </location>
</feature>
<dbReference type="RefSeq" id="WP_145807573.1">
    <property type="nucleotide sequence ID" value="NZ_VIVK01000001.1"/>
</dbReference>
<dbReference type="InterPro" id="IPR036188">
    <property type="entry name" value="FAD/NAD-bd_sf"/>
</dbReference>
<evidence type="ECO:0000256" key="1">
    <source>
        <dbReference type="SAM" id="MobiDB-lite"/>
    </source>
</evidence>
<proteinExistence type="predicted"/>
<dbReference type="AlphaFoldDB" id="A0A561BTN9"/>
<reference evidence="3 4" key="1">
    <citation type="submission" date="2019-06" db="EMBL/GenBank/DDBJ databases">
        <title>Sequencing the genomes of 1000 actinobacteria strains.</title>
        <authorList>
            <person name="Klenk H.-P."/>
        </authorList>
    </citation>
    <scope>NUCLEOTIDE SEQUENCE [LARGE SCALE GENOMIC DNA]</scope>
    <source>
        <strain evidence="3 4">DSM 24683</strain>
    </source>
</reference>
<feature type="domain" description="FAD-binding" evidence="2">
    <location>
        <begin position="5"/>
        <end position="346"/>
    </location>
</feature>
<dbReference type="PANTHER" id="PTHR42685:SF22">
    <property type="entry name" value="CONDITIONED MEDIUM FACTOR RECEPTOR 1"/>
    <property type="match status" value="1"/>
</dbReference>
<dbReference type="InterPro" id="IPR050407">
    <property type="entry name" value="Geranylgeranyl_reductase"/>
</dbReference>
<dbReference type="OrthoDB" id="103324at2"/>
<dbReference type="GO" id="GO:0071949">
    <property type="term" value="F:FAD binding"/>
    <property type="evidence" value="ECO:0007669"/>
    <property type="project" value="InterPro"/>
</dbReference>
<name>A0A561BTN9_9ACTN</name>
<accession>A0A561BTN9</accession>
<evidence type="ECO:0000313" key="3">
    <source>
        <dbReference type="EMBL" id="TWD82173.1"/>
    </source>
</evidence>
<dbReference type="Pfam" id="PF01494">
    <property type="entry name" value="FAD_binding_3"/>
    <property type="match status" value="1"/>
</dbReference>
<protein>
    <submittedName>
        <fullName evidence="3">2-polyprenyl-6-methoxyphenol hydroxylase-like FAD-dependent oxidoreductase</fullName>
    </submittedName>
</protein>
<dbReference type="EMBL" id="VIVK01000001">
    <property type="protein sequence ID" value="TWD82173.1"/>
    <property type="molecule type" value="Genomic_DNA"/>
</dbReference>
<evidence type="ECO:0000313" key="4">
    <source>
        <dbReference type="Proteomes" id="UP000318380"/>
    </source>
</evidence>
<dbReference type="Proteomes" id="UP000318380">
    <property type="component" value="Unassembled WGS sequence"/>
</dbReference>
<dbReference type="Gene3D" id="3.50.50.60">
    <property type="entry name" value="FAD/NAD(P)-binding domain"/>
    <property type="match status" value="1"/>
</dbReference>
<comment type="caution">
    <text evidence="3">The sequence shown here is derived from an EMBL/GenBank/DDBJ whole genome shotgun (WGS) entry which is preliminary data.</text>
</comment>
<evidence type="ECO:0000259" key="2">
    <source>
        <dbReference type="Pfam" id="PF01494"/>
    </source>
</evidence>
<dbReference type="SUPFAM" id="SSF51905">
    <property type="entry name" value="FAD/NAD(P)-binding domain"/>
    <property type="match status" value="1"/>
</dbReference>
<dbReference type="PRINTS" id="PR00420">
    <property type="entry name" value="RNGMNOXGNASE"/>
</dbReference>
<sequence>MSAQYDVVVVGARVAGAATALLLARAGARVALVDRNAYGSDTISTHGLMRGAVLQLSRWGLLDEVVRAGTPRIERTLFHYADSDPEQVAIRATPGVDALYAPRRHVLDRILVDAAAKAGVHVHHEVKVTELLQNKDERVLGVRGQDRTGRNIELHATVTVGADGLRSTVASLAGAEVVERGRTRSAVLYRYYAGARPAGYELAYSVGSAAGFIPTNDGQTCVFVATTPDHLRTLRRDGADQAFSALLTDTAPHLADRIAAADPESRLTGWAGVANFVRRSGGPGWALVGDAGYFKDPITMHGITDGLRDAELLADQLVAVLGGQVPESVALTRYQAIREHLSRAMIGATEAVAAYTWDLDQVRVLLREVSSAMSDEVEHLQTHPAPPLLTGDRRA</sequence>
<dbReference type="InterPro" id="IPR002938">
    <property type="entry name" value="FAD-bd"/>
</dbReference>
<dbReference type="PANTHER" id="PTHR42685">
    <property type="entry name" value="GERANYLGERANYL DIPHOSPHATE REDUCTASE"/>
    <property type="match status" value="1"/>
</dbReference>
<gene>
    <name evidence="3" type="ORF">FB561_3301</name>
</gene>
<organism evidence="3 4">
    <name type="scientific">Kribbella amoyensis</name>
    <dbReference type="NCBI Taxonomy" id="996641"/>
    <lineage>
        <taxon>Bacteria</taxon>
        <taxon>Bacillati</taxon>
        <taxon>Actinomycetota</taxon>
        <taxon>Actinomycetes</taxon>
        <taxon>Propionibacteriales</taxon>
        <taxon>Kribbellaceae</taxon>
        <taxon>Kribbella</taxon>
    </lineage>
</organism>